<sequence>MLCSADEDEMAGAYKIVVLNLKRRFMNNFEFLWRHVVKWEFLTVAFDWEKGSVLPLSPRCFPFQSKARGSSDAHEKRRS</sequence>
<gene>
    <name evidence="1" type="ORF">DKX38_009187</name>
</gene>
<comment type="caution">
    <text evidence="1">The sequence shown here is derived from an EMBL/GenBank/DDBJ whole genome shotgun (WGS) entry which is preliminary data.</text>
</comment>
<protein>
    <submittedName>
        <fullName evidence="1">Uncharacterized protein</fullName>
    </submittedName>
</protein>
<evidence type="ECO:0000313" key="2">
    <source>
        <dbReference type="Proteomes" id="UP000326939"/>
    </source>
</evidence>
<evidence type="ECO:0000313" key="1">
    <source>
        <dbReference type="EMBL" id="KAB5551876.1"/>
    </source>
</evidence>
<reference evidence="2" key="1">
    <citation type="journal article" date="2019" name="Gigascience">
        <title>De novo genome assembly of the endangered Acer yangbiense, a plant species with extremely small populations endemic to Yunnan Province, China.</title>
        <authorList>
            <person name="Yang J."/>
            <person name="Wariss H.M."/>
            <person name="Tao L."/>
            <person name="Zhang R."/>
            <person name="Yun Q."/>
            <person name="Hollingsworth P."/>
            <person name="Dao Z."/>
            <person name="Luo G."/>
            <person name="Guo H."/>
            <person name="Ma Y."/>
            <person name="Sun W."/>
        </authorList>
    </citation>
    <scope>NUCLEOTIDE SEQUENCE [LARGE SCALE GENOMIC DNA]</scope>
    <source>
        <strain evidence="2">cv. br00</strain>
    </source>
</reference>
<dbReference type="Proteomes" id="UP000326939">
    <property type="component" value="Chromosome 6"/>
</dbReference>
<dbReference type="AlphaFoldDB" id="A0A5N5MCR0"/>
<proteinExistence type="predicted"/>
<keyword evidence="2" id="KW-1185">Reference proteome</keyword>
<organism evidence="1 2">
    <name type="scientific">Salix brachista</name>
    <dbReference type="NCBI Taxonomy" id="2182728"/>
    <lineage>
        <taxon>Eukaryota</taxon>
        <taxon>Viridiplantae</taxon>
        <taxon>Streptophyta</taxon>
        <taxon>Embryophyta</taxon>
        <taxon>Tracheophyta</taxon>
        <taxon>Spermatophyta</taxon>
        <taxon>Magnoliopsida</taxon>
        <taxon>eudicotyledons</taxon>
        <taxon>Gunneridae</taxon>
        <taxon>Pentapetalae</taxon>
        <taxon>rosids</taxon>
        <taxon>fabids</taxon>
        <taxon>Malpighiales</taxon>
        <taxon>Salicaceae</taxon>
        <taxon>Saliceae</taxon>
        <taxon>Salix</taxon>
    </lineage>
</organism>
<dbReference type="EMBL" id="VDCV01000006">
    <property type="protein sequence ID" value="KAB5551876.1"/>
    <property type="molecule type" value="Genomic_DNA"/>
</dbReference>
<accession>A0A5N5MCR0</accession>
<name>A0A5N5MCR0_9ROSI</name>